<dbReference type="PaxDb" id="4113-PGSC0003DMT400068877"/>
<dbReference type="HOGENOM" id="CLU_128451_5_0_1"/>
<accession>M1CJL9</accession>
<keyword evidence="3" id="KW-1185">Reference proteome</keyword>
<dbReference type="EnsemblPlants" id="PGSC0003DMT400068877">
    <property type="protein sequence ID" value="PGSC0003DMT400068877"/>
    <property type="gene ID" value="PGSC0003DMG400026786"/>
</dbReference>
<dbReference type="OMA" id="LRIRFLC"/>
<evidence type="ECO:0000256" key="1">
    <source>
        <dbReference type="SAM" id="MobiDB-lite"/>
    </source>
</evidence>
<evidence type="ECO:0000313" key="2">
    <source>
        <dbReference type="EnsemblPlants" id="PGSC0003DMT400068877"/>
    </source>
</evidence>
<reference evidence="3" key="1">
    <citation type="journal article" date="2011" name="Nature">
        <title>Genome sequence and analysis of the tuber crop potato.</title>
        <authorList>
            <consortium name="The Potato Genome Sequencing Consortium"/>
        </authorList>
    </citation>
    <scope>NUCLEOTIDE SEQUENCE [LARGE SCALE GENOMIC DNA]</scope>
    <source>
        <strain evidence="3">cv. DM1-3 516 R44</strain>
    </source>
</reference>
<sequence>MNKPPKYTTPYPAQGYYQGGPPPVMPPPTYAAPPPRKNRGFLKGCSHLRFLQLLHVIDMFCTVKTLRIRFLC</sequence>
<dbReference type="Proteomes" id="UP000011115">
    <property type="component" value="Unassembled WGS sequence"/>
</dbReference>
<proteinExistence type="predicted"/>
<organism evidence="2 3">
    <name type="scientific">Solanum tuberosum</name>
    <name type="common">Potato</name>
    <dbReference type="NCBI Taxonomy" id="4113"/>
    <lineage>
        <taxon>Eukaryota</taxon>
        <taxon>Viridiplantae</taxon>
        <taxon>Streptophyta</taxon>
        <taxon>Embryophyta</taxon>
        <taxon>Tracheophyta</taxon>
        <taxon>Spermatophyta</taxon>
        <taxon>Magnoliopsida</taxon>
        <taxon>eudicotyledons</taxon>
        <taxon>Gunneridae</taxon>
        <taxon>Pentapetalae</taxon>
        <taxon>asterids</taxon>
        <taxon>lamiids</taxon>
        <taxon>Solanales</taxon>
        <taxon>Solanaceae</taxon>
        <taxon>Solanoideae</taxon>
        <taxon>Solaneae</taxon>
        <taxon>Solanum</taxon>
    </lineage>
</organism>
<feature type="region of interest" description="Disordered" evidence="1">
    <location>
        <begin position="1"/>
        <end position="33"/>
    </location>
</feature>
<name>M1CJL9_SOLTU</name>
<evidence type="ECO:0000313" key="3">
    <source>
        <dbReference type="Proteomes" id="UP000011115"/>
    </source>
</evidence>
<feature type="compositionally biased region" description="Pro residues" evidence="1">
    <location>
        <begin position="20"/>
        <end position="33"/>
    </location>
</feature>
<dbReference type="Gramene" id="PGSC0003DMT400068877">
    <property type="protein sequence ID" value="PGSC0003DMT400068877"/>
    <property type="gene ID" value="PGSC0003DMG400026786"/>
</dbReference>
<protein>
    <submittedName>
        <fullName evidence="2">F-box domain containing protein</fullName>
    </submittedName>
</protein>
<dbReference type="AlphaFoldDB" id="M1CJL9"/>
<dbReference type="InParanoid" id="M1CJL9"/>
<reference evidence="2" key="2">
    <citation type="submission" date="2015-06" db="UniProtKB">
        <authorList>
            <consortium name="EnsemblPlants"/>
        </authorList>
    </citation>
    <scope>IDENTIFICATION</scope>
    <source>
        <strain evidence="2">DM1-3 516 R44</strain>
    </source>
</reference>